<dbReference type="EMBL" id="CP026538">
    <property type="protein sequence ID" value="QAZ67283.1"/>
    <property type="molecule type" value="Genomic_DNA"/>
</dbReference>
<dbReference type="Pfam" id="PF14690">
    <property type="entry name" value="Zn_ribbon_ISL3"/>
    <property type="match status" value="1"/>
</dbReference>
<evidence type="ECO:0000259" key="1">
    <source>
        <dbReference type="Pfam" id="PF01610"/>
    </source>
</evidence>
<dbReference type="InterPro" id="IPR032877">
    <property type="entry name" value="Transposase_HTH"/>
</dbReference>
<dbReference type="NCBIfam" id="NF033550">
    <property type="entry name" value="transpos_ISL3"/>
    <property type="match status" value="1"/>
</dbReference>
<dbReference type="KEGG" id="dcb:C3Y92_08595"/>
<gene>
    <name evidence="4" type="ORF">C3Y92_08595</name>
</gene>
<dbReference type="AlphaFoldDB" id="A0A4P6HJA6"/>
<evidence type="ECO:0000259" key="2">
    <source>
        <dbReference type="Pfam" id="PF13542"/>
    </source>
</evidence>
<name>A0A4P6HJA6_9BACT</name>
<dbReference type="PANTHER" id="PTHR33498">
    <property type="entry name" value="TRANSPOSASE FOR INSERTION SEQUENCE ELEMENT IS1557"/>
    <property type="match status" value="1"/>
</dbReference>
<feature type="domain" description="Transposase IS204/IS1001/IS1096/IS1165 DDE" evidence="1">
    <location>
        <begin position="158"/>
        <end position="397"/>
    </location>
</feature>
<feature type="domain" description="Transposase IS204/IS1001/IS1096/IS1165 helix-turn-helix" evidence="2">
    <location>
        <begin position="92"/>
        <end position="143"/>
    </location>
</feature>
<dbReference type="InterPro" id="IPR002560">
    <property type="entry name" value="Transposase_DDE"/>
</dbReference>
<proteinExistence type="predicted"/>
<accession>A0A4P6HJA6</accession>
<dbReference type="InterPro" id="IPR029261">
    <property type="entry name" value="Transposase_Znf"/>
</dbReference>
<keyword evidence="5" id="KW-1185">Reference proteome</keyword>
<evidence type="ECO:0000313" key="5">
    <source>
        <dbReference type="Proteomes" id="UP000293296"/>
    </source>
</evidence>
<dbReference type="Proteomes" id="UP000293296">
    <property type="component" value="Chromosome"/>
</dbReference>
<reference evidence="4 5" key="1">
    <citation type="submission" date="2018-02" db="EMBL/GenBank/DDBJ databases">
        <title>Genome sequence of Desulfovibrio carbinolicus DSM 3852.</title>
        <authorList>
            <person name="Wilbanks E."/>
            <person name="Skennerton C.T."/>
            <person name="Orphan V.J."/>
        </authorList>
    </citation>
    <scope>NUCLEOTIDE SEQUENCE [LARGE SCALE GENOMIC DNA]</scope>
    <source>
        <strain evidence="4 5">DSM 3852</strain>
    </source>
</reference>
<dbReference type="RefSeq" id="WP_129351724.1">
    <property type="nucleotide sequence ID" value="NZ_CP026538.1"/>
</dbReference>
<dbReference type="InterPro" id="IPR047951">
    <property type="entry name" value="Transpos_ISL3"/>
</dbReference>
<evidence type="ECO:0000313" key="4">
    <source>
        <dbReference type="EMBL" id="QAZ67283.1"/>
    </source>
</evidence>
<evidence type="ECO:0000259" key="3">
    <source>
        <dbReference type="Pfam" id="PF14690"/>
    </source>
</evidence>
<dbReference type="OrthoDB" id="46712at2"/>
<organism evidence="4 5">
    <name type="scientific">Solidesulfovibrio carbinolicus</name>
    <dbReference type="NCBI Taxonomy" id="296842"/>
    <lineage>
        <taxon>Bacteria</taxon>
        <taxon>Pseudomonadati</taxon>
        <taxon>Thermodesulfobacteriota</taxon>
        <taxon>Desulfovibrionia</taxon>
        <taxon>Desulfovibrionales</taxon>
        <taxon>Desulfovibrionaceae</taxon>
        <taxon>Solidesulfovibrio</taxon>
    </lineage>
</organism>
<dbReference type="PANTHER" id="PTHR33498:SF1">
    <property type="entry name" value="TRANSPOSASE FOR INSERTION SEQUENCE ELEMENT IS1557"/>
    <property type="match status" value="1"/>
</dbReference>
<feature type="domain" description="Transposase IS204/IS1001/IS1096/IS1165 zinc-finger" evidence="3">
    <location>
        <begin position="43"/>
        <end position="87"/>
    </location>
</feature>
<dbReference type="Pfam" id="PF01610">
    <property type="entry name" value="DDE_Tnp_ISL3"/>
    <property type="match status" value="1"/>
</dbReference>
<protein>
    <submittedName>
        <fullName evidence="4">ISL3 family transposase</fullName>
    </submittedName>
</protein>
<dbReference type="Pfam" id="PF13542">
    <property type="entry name" value="HTH_Tnp_ISL3"/>
    <property type="match status" value="1"/>
</dbReference>
<sequence>MKDTDLYSRILGLSAPWFVADVELDTAGGRVDVHVDHAAGVRWRCPTCGRELACRDHAEPRVWRHLDTCQFKTFLHARVPRVECPEHGVLQVKVPWAEAKGRFTMLMERLIIDVLRECATVSGTCQLMRISWDEAWNVMDRAVRRGQARKKSTPARYLGIDEKAFRKGHDYMTVVCDLLGGTVEFVAQDRKTESLGDYYRQFTAQQLERIRAVAMDMWEPYFKATIKHVPDAAHKIVHDRFHIMQHVGQAVDKVRRQEHRELLRQEDERLKDTKYIWLYREENLPDKHRPTLEALEATNLKVAKAWAMKESLAGLWNYLSVGWAKRFLKRWLTWVRKSDLPPMCKVGEMLSWPLDNILTFCRHRITNGAAEGLNSKIMAIKRRACGYRNREHFKTAIYFFCGGLDLYPRQA</sequence>